<keyword evidence="11" id="KW-1185">Reference proteome</keyword>
<accession>A0A7G9B7Q7</accession>
<evidence type="ECO:0000313" key="11">
    <source>
        <dbReference type="Proteomes" id="UP000515960"/>
    </source>
</evidence>
<dbReference type="Pfam" id="PF00528">
    <property type="entry name" value="BPD_transp_1"/>
    <property type="match status" value="1"/>
</dbReference>
<evidence type="ECO:0000256" key="4">
    <source>
        <dbReference type="ARBA" id="ARBA00022692"/>
    </source>
</evidence>
<dbReference type="Proteomes" id="UP000515960">
    <property type="component" value="Chromosome"/>
</dbReference>
<evidence type="ECO:0000256" key="7">
    <source>
        <dbReference type="ARBA" id="ARBA00023136"/>
    </source>
</evidence>
<dbReference type="InterPro" id="IPR035906">
    <property type="entry name" value="MetI-like_sf"/>
</dbReference>
<evidence type="ECO:0000256" key="6">
    <source>
        <dbReference type="ARBA" id="ARBA00022989"/>
    </source>
</evidence>
<keyword evidence="6 8" id="KW-1133">Transmembrane helix</keyword>
<dbReference type="PANTHER" id="PTHR30614">
    <property type="entry name" value="MEMBRANE COMPONENT OF AMINO ACID ABC TRANSPORTER"/>
    <property type="match status" value="1"/>
</dbReference>
<evidence type="ECO:0000256" key="5">
    <source>
        <dbReference type="ARBA" id="ARBA00022970"/>
    </source>
</evidence>
<evidence type="ECO:0000256" key="8">
    <source>
        <dbReference type="RuleBase" id="RU363032"/>
    </source>
</evidence>
<dbReference type="EMBL" id="CP060490">
    <property type="protein sequence ID" value="QNL45588.1"/>
    <property type="molecule type" value="Genomic_DNA"/>
</dbReference>
<feature type="transmembrane region" description="Helical" evidence="8">
    <location>
        <begin position="108"/>
        <end position="128"/>
    </location>
</feature>
<keyword evidence="4 8" id="KW-0812">Transmembrane</keyword>
<sequence>MDLGNIVQQLAGGLWAAVQLFVLTLVFSLPLGMVVCFGRRSEWAPFRRCGKVEAGQEAGRWVTALRRFRPVQLVFKFFISILRGTPLMLQLMVVYFGPYYLFGLNLSGYSRLLAAVIAFTINYAAYFAEIYRSGIQSIPVGQNEAAQVLGYSRSQTFLKIILPQMVKRVLPSVTNEVITLVKDTSLAFVIAYQELFTIAKQIAAAKTTVMPLFVAGIFYFIFNGVVAWIMERIERTLSYYN</sequence>
<organism evidence="10 11">
    <name type="scientific">Oscillibacter hominis</name>
    <dbReference type="NCBI Taxonomy" id="2763056"/>
    <lineage>
        <taxon>Bacteria</taxon>
        <taxon>Bacillati</taxon>
        <taxon>Bacillota</taxon>
        <taxon>Clostridia</taxon>
        <taxon>Eubacteriales</taxon>
        <taxon>Oscillospiraceae</taxon>
        <taxon>Oscillibacter</taxon>
    </lineage>
</organism>
<dbReference type="InterPro" id="IPR043429">
    <property type="entry name" value="ArtM/GltK/GlnP/TcyL/YhdX-like"/>
</dbReference>
<feature type="transmembrane region" description="Helical" evidence="8">
    <location>
        <begin position="12"/>
        <end position="38"/>
    </location>
</feature>
<dbReference type="SUPFAM" id="SSF161098">
    <property type="entry name" value="MetI-like"/>
    <property type="match status" value="1"/>
</dbReference>
<evidence type="ECO:0000256" key="3">
    <source>
        <dbReference type="ARBA" id="ARBA00022475"/>
    </source>
</evidence>
<feature type="domain" description="ABC transmembrane type-1" evidence="9">
    <location>
        <begin position="14"/>
        <end position="230"/>
    </location>
</feature>
<dbReference type="InterPro" id="IPR000515">
    <property type="entry name" value="MetI-like"/>
</dbReference>
<dbReference type="PANTHER" id="PTHR30614:SF0">
    <property type="entry name" value="L-CYSTINE TRANSPORT SYSTEM PERMEASE PROTEIN TCYL"/>
    <property type="match status" value="1"/>
</dbReference>
<comment type="subcellular location">
    <subcellularLocation>
        <location evidence="1 8">Cell membrane</location>
        <topology evidence="1 8">Multi-pass membrane protein</topology>
    </subcellularLocation>
</comment>
<dbReference type="KEGG" id="ohi:H8790_06205"/>
<comment type="similarity">
    <text evidence="8">Belongs to the binding-protein-dependent transport system permease family.</text>
</comment>
<dbReference type="GO" id="GO:0006865">
    <property type="term" value="P:amino acid transport"/>
    <property type="evidence" value="ECO:0007669"/>
    <property type="project" value="UniProtKB-KW"/>
</dbReference>
<dbReference type="AlphaFoldDB" id="A0A7G9B7Q7"/>
<dbReference type="GO" id="GO:0022857">
    <property type="term" value="F:transmembrane transporter activity"/>
    <property type="evidence" value="ECO:0007669"/>
    <property type="project" value="InterPro"/>
</dbReference>
<evidence type="ECO:0000313" key="10">
    <source>
        <dbReference type="EMBL" id="QNL45588.1"/>
    </source>
</evidence>
<gene>
    <name evidence="10" type="ORF">H8790_06205</name>
</gene>
<keyword evidence="5" id="KW-0029">Amino-acid transport</keyword>
<dbReference type="CDD" id="cd06261">
    <property type="entry name" value="TM_PBP2"/>
    <property type="match status" value="1"/>
</dbReference>
<proteinExistence type="inferred from homology"/>
<keyword evidence="7 8" id="KW-0472">Membrane</keyword>
<feature type="transmembrane region" description="Helical" evidence="8">
    <location>
        <begin position="209"/>
        <end position="230"/>
    </location>
</feature>
<dbReference type="RefSeq" id="WP_187334016.1">
    <property type="nucleotide sequence ID" value="NZ_CP060490.1"/>
</dbReference>
<evidence type="ECO:0000256" key="1">
    <source>
        <dbReference type="ARBA" id="ARBA00004651"/>
    </source>
</evidence>
<dbReference type="PROSITE" id="PS50928">
    <property type="entry name" value="ABC_TM1"/>
    <property type="match status" value="1"/>
</dbReference>
<dbReference type="GO" id="GO:0043190">
    <property type="term" value="C:ATP-binding cassette (ABC) transporter complex"/>
    <property type="evidence" value="ECO:0007669"/>
    <property type="project" value="InterPro"/>
</dbReference>
<name>A0A7G9B7Q7_9FIRM</name>
<protein>
    <submittedName>
        <fullName evidence="10">Amino acid ABC transporter permease</fullName>
    </submittedName>
</protein>
<dbReference type="InterPro" id="IPR010065">
    <property type="entry name" value="AA_ABC_transptr_permease_3TM"/>
</dbReference>
<evidence type="ECO:0000259" key="9">
    <source>
        <dbReference type="PROSITE" id="PS50928"/>
    </source>
</evidence>
<feature type="transmembrane region" description="Helical" evidence="8">
    <location>
        <begin position="73"/>
        <end position="96"/>
    </location>
</feature>
<dbReference type="NCBIfam" id="TIGR01726">
    <property type="entry name" value="HEQRo_perm_3TM"/>
    <property type="match status" value="1"/>
</dbReference>
<dbReference type="Gene3D" id="1.10.3720.10">
    <property type="entry name" value="MetI-like"/>
    <property type="match status" value="1"/>
</dbReference>
<keyword evidence="2 8" id="KW-0813">Transport</keyword>
<reference evidence="10 11" key="1">
    <citation type="submission" date="2020-08" db="EMBL/GenBank/DDBJ databases">
        <authorList>
            <person name="Liu C."/>
            <person name="Sun Q."/>
        </authorList>
    </citation>
    <scope>NUCLEOTIDE SEQUENCE [LARGE SCALE GENOMIC DNA]</scope>
    <source>
        <strain evidence="10 11">NSJ-62</strain>
    </source>
</reference>
<keyword evidence="3" id="KW-1003">Cell membrane</keyword>
<evidence type="ECO:0000256" key="2">
    <source>
        <dbReference type="ARBA" id="ARBA00022448"/>
    </source>
</evidence>